<dbReference type="RefSeq" id="YP_009051918.1">
    <property type="nucleotide sequence ID" value="NC_024692.1"/>
</dbReference>
<name>A0A076FD53_9VIRU</name>
<keyword evidence="1" id="KW-0175">Coiled coil</keyword>
<keyword evidence="4" id="KW-1185">Reference proteome</keyword>
<dbReference type="GeneID" id="20098386"/>
<reference evidence="3 4" key="1">
    <citation type="journal article" date="2014" name="BMC Genomics">
        <title>The genome and occlusion bodies of marine Penaeus monodon nudivirus (PmNV, also known as MBV and PemoNPV) suggest that it should be assigned to a new nudivirus genus that is distinct from the terrestrial nudiviruses.</title>
        <authorList>
            <person name="Yang Y.T."/>
            <person name="Lee D.Y."/>
            <person name="Wang Y."/>
            <person name="Hu J.M."/>
            <person name="Li W.H."/>
            <person name="Leu J.H."/>
            <person name="Chang G.D."/>
            <person name="Ke H.M."/>
            <person name="Kang S.T."/>
            <person name="Lin S.S."/>
            <person name="Kou G.H."/>
            <person name="Lo C.F."/>
        </authorList>
    </citation>
    <scope>NUCLEOTIDE SEQUENCE [LARGE SCALE GENOMIC DNA]</scope>
    <source>
        <strain evidence="3">Indonesia</strain>
    </source>
</reference>
<sequence>MTSTSSNSSALGLYSRAIGVFLQDLSKFYTVYDDTIESLLIRAETLEPKEWRELYEISNIIRDLKSLRLTLNDKYVKYRKRYTNRFSSLQNIKSIDYYGLFQKQSAIQNIKNNLKEGILDINFKVKLEAYSEILNTIAQNISRESVKVKLRPINIQGIVRSMAEGVTMEPFTKSTIDDMVDAINIIKLQLNELLQKKENKENELRNLEERSDVIDTALPEDEDGDTLMNVNKDIVHTISDIPYLTDQYTKISKQLENIASRVTYIDDSVQAKIDAMLNNINTRFSVQPILTSIEELKSTIETQTALYQQQQSQPHNTEEDKEASNRYEEIEDNIKLMKLYIKNLDDNYKEVYNILTGKSSTPIVTASDTETLKELKTIKTEIYNTISTNIQKSINSVIDAVNSLSIPSTEELQSIQNNIISKLTSLITVNILNEANISNIITESIKKLNLQENYTKAIEEISIGFNNYRMQVESNLEIKNNALDTKISELSKVQDDSTNTILKLFTEKIEQLETTTKDQAIILDTRNANINSSIVSLNTLLDIYNRKNKEFYDKLETTLNEFKVSYNIDHQKFKDTGEYIESIKRKIEEELNGFSSIYNTLNSNFTTAIERNEKLAKETEKTVNLLQASLQESFNINEQAKKLTEVIFQQKDDTLEKLDERIKALSAIEPSLVKIKNNLETAKTTLIDTIDSNKLQDKEFRVKYSNLLTLYKTRLDAYSTKLEEAVKAVSEEAEERDRSQKYTKTKLEELTRAQENLKSSQISNFDETKQTLAATEQGIKELREFNANLENRTATYFNALIDQTFKYFDLLVKRTLNQIDTNISLETIRRENSTRSSILQPLLDAETKHYQYIDLQTSDKIRRTKDIIAKLEMQYDEIFKVTEPSDIIRKIEEDRSKSGEQYDKSFEMGEDIKTRTNIRLGLMHFRKLLKQEKVAILGDSKGNISEPAQKKQRS</sequence>
<gene>
    <name evidence="3" type="ORF">PmNV_080</name>
</gene>
<feature type="compositionally biased region" description="Basic and acidic residues" evidence="2">
    <location>
        <begin position="316"/>
        <end position="325"/>
    </location>
</feature>
<feature type="region of interest" description="Disordered" evidence="2">
    <location>
        <begin position="306"/>
        <end position="325"/>
    </location>
</feature>
<organism evidence="3 4">
    <name type="scientific">Penaeus monodon nudivirus</name>
    <dbReference type="NCBI Taxonomy" id="1529056"/>
    <lineage>
        <taxon>Viruses</taxon>
        <taxon>Viruses incertae sedis</taxon>
        <taxon>Naldaviricetes</taxon>
        <taxon>Lefavirales</taxon>
        <taxon>Nudiviridae</taxon>
        <taxon>Gammanudivirus</taxon>
        <taxon>Gammanudivirus pemonodonis</taxon>
    </lineage>
</organism>
<dbReference type="KEGG" id="vg:20098386"/>
<evidence type="ECO:0000313" key="3">
    <source>
        <dbReference type="EMBL" id="AII15868.1"/>
    </source>
</evidence>
<dbReference type="EMBL" id="KJ184318">
    <property type="protein sequence ID" value="AII15868.1"/>
    <property type="molecule type" value="Genomic_DNA"/>
</dbReference>
<evidence type="ECO:0000256" key="2">
    <source>
        <dbReference type="SAM" id="MobiDB-lite"/>
    </source>
</evidence>
<feature type="coiled-coil region" evidence="1">
    <location>
        <begin position="183"/>
        <end position="217"/>
    </location>
</feature>
<accession>A0A076FD53</accession>
<dbReference type="Proteomes" id="UP000203413">
    <property type="component" value="Segment"/>
</dbReference>
<proteinExistence type="predicted"/>
<evidence type="ECO:0000256" key="1">
    <source>
        <dbReference type="SAM" id="Coils"/>
    </source>
</evidence>
<protein>
    <submittedName>
        <fullName evidence="3">Uncharacterized protein</fullName>
    </submittedName>
</protein>
<evidence type="ECO:0000313" key="4">
    <source>
        <dbReference type="Proteomes" id="UP000203413"/>
    </source>
</evidence>